<dbReference type="Proteomes" id="UP001187415">
    <property type="component" value="Unassembled WGS sequence"/>
</dbReference>
<reference evidence="2" key="1">
    <citation type="submission" date="2023-07" db="EMBL/GenBank/DDBJ databases">
        <title>Chromosome-level Genome Assembly of Striped Snakehead (Channa striata).</title>
        <authorList>
            <person name="Liu H."/>
        </authorList>
    </citation>
    <scope>NUCLEOTIDE SEQUENCE</scope>
    <source>
        <strain evidence="2">Gz</strain>
        <tissue evidence="2">Muscle</tissue>
    </source>
</reference>
<organism evidence="2 3">
    <name type="scientific">Channa striata</name>
    <name type="common">Snakehead murrel</name>
    <name type="synonym">Ophicephalus striatus</name>
    <dbReference type="NCBI Taxonomy" id="64152"/>
    <lineage>
        <taxon>Eukaryota</taxon>
        <taxon>Metazoa</taxon>
        <taxon>Chordata</taxon>
        <taxon>Craniata</taxon>
        <taxon>Vertebrata</taxon>
        <taxon>Euteleostomi</taxon>
        <taxon>Actinopterygii</taxon>
        <taxon>Neopterygii</taxon>
        <taxon>Teleostei</taxon>
        <taxon>Neoteleostei</taxon>
        <taxon>Acanthomorphata</taxon>
        <taxon>Anabantaria</taxon>
        <taxon>Anabantiformes</taxon>
        <taxon>Channoidei</taxon>
        <taxon>Channidae</taxon>
        <taxon>Channa</taxon>
    </lineage>
</organism>
<name>A0AA88SR33_CHASR</name>
<feature type="region of interest" description="Disordered" evidence="1">
    <location>
        <begin position="103"/>
        <end position="127"/>
    </location>
</feature>
<accession>A0AA88SR33</accession>
<dbReference type="EMBL" id="JAUPFM010000010">
    <property type="protein sequence ID" value="KAK2840136.1"/>
    <property type="molecule type" value="Genomic_DNA"/>
</dbReference>
<evidence type="ECO:0000313" key="2">
    <source>
        <dbReference type="EMBL" id="KAK2840136.1"/>
    </source>
</evidence>
<sequence>MNGELLQEMETSSTAWQVLDPCLFTPQHTALRSFSHGLREGGESAGLSSPRLGTVSSSAILTVCTSPEPGSLLARTVSGKERGGRGGERLYFYSPWTHKVPLPAGGGGDSWTHPRRSKAASRGAGAL</sequence>
<dbReference type="AlphaFoldDB" id="A0AA88SR33"/>
<gene>
    <name evidence="2" type="ORF">Q5P01_013876</name>
</gene>
<keyword evidence="3" id="KW-1185">Reference proteome</keyword>
<protein>
    <submittedName>
        <fullName evidence="2">Uncharacterized protein</fullName>
    </submittedName>
</protein>
<comment type="caution">
    <text evidence="2">The sequence shown here is derived from an EMBL/GenBank/DDBJ whole genome shotgun (WGS) entry which is preliminary data.</text>
</comment>
<evidence type="ECO:0000313" key="3">
    <source>
        <dbReference type="Proteomes" id="UP001187415"/>
    </source>
</evidence>
<proteinExistence type="predicted"/>
<evidence type="ECO:0000256" key="1">
    <source>
        <dbReference type="SAM" id="MobiDB-lite"/>
    </source>
</evidence>